<dbReference type="GO" id="GO:0004103">
    <property type="term" value="F:choline kinase activity"/>
    <property type="evidence" value="ECO:0007669"/>
    <property type="project" value="TreeGrafter"/>
</dbReference>
<dbReference type="GO" id="GO:0005737">
    <property type="term" value="C:cytoplasm"/>
    <property type="evidence" value="ECO:0007669"/>
    <property type="project" value="TreeGrafter"/>
</dbReference>
<dbReference type="Proteomes" id="UP000825935">
    <property type="component" value="Chromosome 18"/>
</dbReference>
<comment type="similarity">
    <text evidence="1">Belongs to the choline/ethanolamine kinase family.</text>
</comment>
<dbReference type="OMA" id="FALIPKY"/>
<evidence type="ECO:0000313" key="2">
    <source>
        <dbReference type="EMBL" id="KAH7366277.1"/>
    </source>
</evidence>
<protein>
    <recommendedName>
        <fullName evidence="4">Choline kinase</fullName>
    </recommendedName>
</protein>
<dbReference type="GO" id="GO:0004305">
    <property type="term" value="F:ethanolamine kinase activity"/>
    <property type="evidence" value="ECO:0007669"/>
    <property type="project" value="TreeGrafter"/>
</dbReference>
<evidence type="ECO:0008006" key="4">
    <source>
        <dbReference type="Google" id="ProtNLM"/>
    </source>
</evidence>
<dbReference type="PANTHER" id="PTHR22603">
    <property type="entry name" value="CHOLINE/ETHANOALAMINE KINASE"/>
    <property type="match status" value="1"/>
</dbReference>
<name>A0A8T2SSY1_CERRI</name>
<accession>A0A8T2SSY1</accession>
<reference evidence="2" key="1">
    <citation type="submission" date="2021-08" db="EMBL/GenBank/DDBJ databases">
        <title>WGS assembly of Ceratopteris richardii.</title>
        <authorList>
            <person name="Marchant D.B."/>
            <person name="Chen G."/>
            <person name="Jenkins J."/>
            <person name="Shu S."/>
            <person name="Leebens-Mack J."/>
            <person name="Grimwood J."/>
            <person name="Schmutz J."/>
            <person name="Soltis P."/>
            <person name="Soltis D."/>
            <person name="Chen Z.-H."/>
        </authorList>
    </citation>
    <scope>NUCLEOTIDE SEQUENCE</scope>
    <source>
        <strain evidence="2">Whitten #5841</strain>
        <tissue evidence="2">Leaf</tissue>
    </source>
</reference>
<dbReference type="OrthoDB" id="10267235at2759"/>
<dbReference type="PANTHER" id="PTHR22603:SF93">
    <property type="entry name" value="RE24176P"/>
    <property type="match status" value="1"/>
</dbReference>
<comment type="caution">
    <text evidence="2">The sequence shown here is derived from an EMBL/GenBank/DDBJ whole genome shotgun (WGS) entry which is preliminary data.</text>
</comment>
<dbReference type="CDD" id="cd05157">
    <property type="entry name" value="ETNK_euk"/>
    <property type="match status" value="1"/>
</dbReference>
<dbReference type="EMBL" id="CM035423">
    <property type="protein sequence ID" value="KAH7366277.1"/>
    <property type="molecule type" value="Genomic_DNA"/>
</dbReference>
<evidence type="ECO:0000313" key="3">
    <source>
        <dbReference type="Proteomes" id="UP000825935"/>
    </source>
</evidence>
<keyword evidence="3" id="KW-1185">Reference proteome</keyword>
<dbReference type="Gene3D" id="3.30.200.20">
    <property type="entry name" value="Phosphorylase Kinase, domain 1"/>
    <property type="match status" value="1"/>
</dbReference>
<dbReference type="Gene3D" id="3.90.1200.10">
    <property type="match status" value="1"/>
</dbReference>
<evidence type="ECO:0000256" key="1">
    <source>
        <dbReference type="ARBA" id="ARBA00038211"/>
    </source>
</evidence>
<organism evidence="2 3">
    <name type="scientific">Ceratopteris richardii</name>
    <name type="common">Triangle waterfern</name>
    <dbReference type="NCBI Taxonomy" id="49495"/>
    <lineage>
        <taxon>Eukaryota</taxon>
        <taxon>Viridiplantae</taxon>
        <taxon>Streptophyta</taxon>
        <taxon>Embryophyta</taxon>
        <taxon>Tracheophyta</taxon>
        <taxon>Polypodiopsida</taxon>
        <taxon>Polypodiidae</taxon>
        <taxon>Polypodiales</taxon>
        <taxon>Pteridineae</taxon>
        <taxon>Pteridaceae</taxon>
        <taxon>Parkerioideae</taxon>
        <taxon>Ceratopteris</taxon>
    </lineage>
</organism>
<dbReference type="AlphaFoldDB" id="A0A8T2SSY1"/>
<dbReference type="Pfam" id="PF01633">
    <property type="entry name" value="Choline_kinase"/>
    <property type="match status" value="1"/>
</dbReference>
<dbReference type="GO" id="GO:0006646">
    <property type="term" value="P:phosphatidylethanolamine biosynthetic process"/>
    <property type="evidence" value="ECO:0007669"/>
    <property type="project" value="TreeGrafter"/>
</dbReference>
<dbReference type="InterPro" id="IPR011009">
    <property type="entry name" value="Kinase-like_dom_sf"/>
</dbReference>
<sequence length="367" mass="42823">MDSSLKYANGESDVRSKIPSEVLKILTLKLSLPEHLDDVCVRQLKGALTNEVYECSWIESTEYCDNRDANEKFDVKQKPQDKTNQRKVVLVRIYGNGVDNFFDREDEIQTFEAMSKAGHGPRLLARFSTGRIEEFLHARTLTAKDLRDPDVSARIAVKLREFHQLPIPGEREARIWKRLMDWLREALSMCTDEHIVEFNVKILGSEIEDLKVRSSEFKSRIGFCHNDLQYGNIMMDDKDGSLTIIDYEYATYNPVSYDIANHFCEMAANYHSDTPHLLDFSKYPDVQERQRFIRAYLGSPDMDISQSRVDKLSSEVDFYEMPSHIHWALWGLISHYVNGIDFDYLEYARQRLNKYYILKQHQACSTE</sequence>
<proteinExistence type="inferred from homology"/>
<dbReference type="SUPFAM" id="SSF56112">
    <property type="entry name" value="Protein kinase-like (PK-like)"/>
    <property type="match status" value="1"/>
</dbReference>
<gene>
    <name evidence="2" type="ORF">KP509_18G070700</name>
</gene>